<evidence type="ECO:0000313" key="6">
    <source>
        <dbReference type="EMBL" id="MBM7414049.1"/>
    </source>
</evidence>
<dbReference type="EC" id="4.1.3.34" evidence="6"/>
<dbReference type="PANTHER" id="PTHR32308">
    <property type="entry name" value="LYASE BETA SUBUNIT, PUTATIVE (AFU_ORTHOLOGUE AFUA_4G13030)-RELATED"/>
    <property type="match status" value="1"/>
</dbReference>
<keyword evidence="7" id="KW-1185">Reference proteome</keyword>
<dbReference type="PANTHER" id="PTHR32308:SF10">
    <property type="entry name" value="CITRATE LYASE SUBUNIT BETA"/>
    <property type="match status" value="1"/>
</dbReference>
<proteinExistence type="predicted"/>
<evidence type="ECO:0000256" key="2">
    <source>
        <dbReference type="ARBA" id="ARBA00022723"/>
    </source>
</evidence>
<evidence type="ECO:0000313" key="7">
    <source>
        <dbReference type="Proteomes" id="UP000703038"/>
    </source>
</evidence>
<evidence type="ECO:0000256" key="4">
    <source>
        <dbReference type="SAM" id="MobiDB-lite"/>
    </source>
</evidence>
<comment type="caution">
    <text evidence="6">The sequence shown here is derived from an EMBL/GenBank/DDBJ whole genome shotgun (WGS) entry which is preliminary data.</text>
</comment>
<dbReference type="EMBL" id="JAFBBK010000001">
    <property type="protein sequence ID" value="MBM7414049.1"/>
    <property type="molecule type" value="Genomic_DNA"/>
</dbReference>
<dbReference type="InterPro" id="IPR011206">
    <property type="entry name" value="Citrate_lyase_beta/mcl1/mcl2"/>
</dbReference>
<dbReference type="SUPFAM" id="SSF51621">
    <property type="entry name" value="Phosphoenolpyruvate/pyruvate domain"/>
    <property type="match status" value="1"/>
</dbReference>
<feature type="region of interest" description="Disordered" evidence="4">
    <location>
        <begin position="309"/>
        <end position="333"/>
    </location>
</feature>
<protein>
    <submittedName>
        <fullName evidence="6">Citrate lyase subunit beta/citryl-CoA lyase</fullName>
        <ecNumber evidence="6">4.1.3.34</ecNumber>
    </submittedName>
</protein>
<dbReference type="Pfam" id="PF03328">
    <property type="entry name" value="HpcH_HpaI"/>
    <property type="match status" value="1"/>
</dbReference>
<sequence length="333" mass="35744">MTTTVPRARLRRSVLAVPGSSPKMMRKALGLPADAVFLDLEDAVAPAAKAQARIDVADALGWDGWGTQLRLVRVNDWTTEATFRDVLDVVGRAGAHLDALVLPKVRSAGEVQALDLLLTQLERESDLPVGRIGIEPQIEDAVGLLHIDAVATASPRVQTLVFGPGDFMADVGMRTLTVGEQPPGYERGDAYHHVLMTILLSARAHGLQAIDGPWVQVRDTDGFTRAARHSAALGYDGKWVLHPSQIDIANETFSPRQADVDRAHDIVETYRRYLSVDGGARGAVMVGDEMVDEAGHRMARALVEAADAAGMVRSGSRPAPDPTTDPQAGTMES</sequence>
<feature type="domain" description="HpcH/HpaI aldolase/citrate lyase" evidence="5">
    <location>
        <begin position="12"/>
        <end position="243"/>
    </location>
</feature>
<dbReference type="RefSeq" id="WP_307806151.1">
    <property type="nucleotide sequence ID" value="NZ_JAFBBK010000001.1"/>
</dbReference>
<accession>A0ABS2KQ12</accession>
<dbReference type="PIRSF" id="PIRSF015582">
    <property type="entry name" value="Cit_lyase_B"/>
    <property type="match status" value="1"/>
</dbReference>
<keyword evidence="3" id="KW-0460">Magnesium</keyword>
<dbReference type="GO" id="GO:0008816">
    <property type="term" value="F:citryl-CoA lyase activity"/>
    <property type="evidence" value="ECO:0007669"/>
    <property type="project" value="UniProtKB-EC"/>
</dbReference>
<evidence type="ECO:0000259" key="5">
    <source>
        <dbReference type="Pfam" id="PF03328"/>
    </source>
</evidence>
<dbReference type="Proteomes" id="UP000703038">
    <property type="component" value="Unassembled WGS sequence"/>
</dbReference>
<keyword evidence="2" id="KW-0479">Metal-binding</keyword>
<dbReference type="InterPro" id="IPR005000">
    <property type="entry name" value="Aldolase/citrate-lyase_domain"/>
</dbReference>
<feature type="compositionally biased region" description="Polar residues" evidence="4">
    <location>
        <begin position="324"/>
        <end position="333"/>
    </location>
</feature>
<reference evidence="6 7" key="1">
    <citation type="submission" date="2021-01" db="EMBL/GenBank/DDBJ databases">
        <title>Genomics of switchgrass bacterial isolates.</title>
        <authorList>
            <person name="Shade A."/>
        </authorList>
    </citation>
    <scope>NUCLEOTIDE SEQUENCE [LARGE SCALE GENOMIC DNA]</scope>
    <source>
        <strain evidence="6 7">PvP111</strain>
    </source>
</reference>
<dbReference type="Gene3D" id="3.20.20.60">
    <property type="entry name" value="Phosphoenolpyruvate-binding domains"/>
    <property type="match status" value="1"/>
</dbReference>
<name>A0ABS2KQ12_9NOCA</name>
<evidence type="ECO:0000256" key="3">
    <source>
        <dbReference type="ARBA" id="ARBA00022842"/>
    </source>
</evidence>
<dbReference type="InterPro" id="IPR015813">
    <property type="entry name" value="Pyrv/PenolPyrv_kinase-like_dom"/>
</dbReference>
<organism evidence="6 7">
    <name type="scientific">Rhodococcoides corynebacterioides</name>
    <dbReference type="NCBI Taxonomy" id="53972"/>
    <lineage>
        <taxon>Bacteria</taxon>
        <taxon>Bacillati</taxon>
        <taxon>Actinomycetota</taxon>
        <taxon>Actinomycetes</taxon>
        <taxon>Mycobacteriales</taxon>
        <taxon>Nocardiaceae</taxon>
        <taxon>Rhodococcoides</taxon>
    </lineage>
</organism>
<dbReference type="InterPro" id="IPR040442">
    <property type="entry name" value="Pyrv_kinase-like_dom_sf"/>
</dbReference>
<gene>
    <name evidence="6" type="ORF">JOE42_000782</name>
</gene>
<evidence type="ECO:0000256" key="1">
    <source>
        <dbReference type="ARBA" id="ARBA00001946"/>
    </source>
</evidence>
<comment type="cofactor">
    <cofactor evidence="1">
        <name>Mg(2+)</name>
        <dbReference type="ChEBI" id="CHEBI:18420"/>
    </cofactor>
</comment>
<keyword evidence="6" id="KW-0456">Lyase</keyword>